<name>A0A1H8TIL9_9GAMM</name>
<evidence type="ECO:0000256" key="9">
    <source>
        <dbReference type="ARBA" id="ARBA00022967"/>
    </source>
</evidence>
<dbReference type="STRING" id="406100.SAMN04488052_104195"/>
<keyword evidence="8 18" id="KW-0479">Metal-binding</keyword>
<dbReference type="PANTHER" id="PTHR22888">
    <property type="entry name" value="CYTOCHROME C OXIDASE, SUBUNIT II"/>
    <property type="match status" value="1"/>
</dbReference>
<feature type="transmembrane region" description="Helical" evidence="19">
    <location>
        <begin position="83"/>
        <end position="104"/>
    </location>
</feature>
<dbReference type="AlphaFoldDB" id="A0A1H8TIL9"/>
<evidence type="ECO:0000259" key="21">
    <source>
        <dbReference type="PROSITE" id="PS51007"/>
    </source>
</evidence>
<keyword evidence="9" id="KW-1278">Translocase</keyword>
<evidence type="ECO:0000256" key="4">
    <source>
        <dbReference type="ARBA" id="ARBA00022448"/>
    </source>
</evidence>
<dbReference type="GO" id="GO:0042773">
    <property type="term" value="P:ATP synthesis coupled electron transport"/>
    <property type="evidence" value="ECO:0007669"/>
    <property type="project" value="TreeGrafter"/>
</dbReference>
<keyword evidence="7 19" id="KW-0812">Transmembrane</keyword>
<dbReference type="PANTHER" id="PTHR22888:SF9">
    <property type="entry name" value="CYTOCHROME C OXIDASE SUBUNIT 2"/>
    <property type="match status" value="1"/>
</dbReference>
<evidence type="ECO:0000256" key="10">
    <source>
        <dbReference type="ARBA" id="ARBA00022982"/>
    </source>
</evidence>
<protein>
    <recommendedName>
        <fullName evidence="3">cytochrome-c oxidase</fullName>
        <ecNumber evidence="3">7.1.1.9</ecNumber>
    </recommendedName>
    <alternativeName>
        <fullName evidence="16">Cytochrome aa3 subunit 2</fullName>
    </alternativeName>
</protein>
<dbReference type="PROSITE" id="PS50857">
    <property type="entry name" value="COX2_CUA"/>
    <property type="match status" value="1"/>
</dbReference>
<dbReference type="InterPro" id="IPR008972">
    <property type="entry name" value="Cupredoxin"/>
</dbReference>
<keyword evidence="23" id="KW-1185">Reference proteome</keyword>
<accession>A0A1H8TIL9</accession>
<dbReference type="InterPro" id="IPR036257">
    <property type="entry name" value="Cyt_c_oxidase_su2_TM_sf"/>
</dbReference>
<dbReference type="SUPFAM" id="SSF81464">
    <property type="entry name" value="Cytochrome c oxidase subunit II-like, transmembrane region"/>
    <property type="match status" value="1"/>
</dbReference>
<dbReference type="InterPro" id="IPR045187">
    <property type="entry name" value="CcO_II"/>
</dbReference>
<keyword evidence="10" id="KW-0249">Electron transport</keyword>
<evidence type="ECO:0000256" key="2">
    <source>
        <dbReference type="ARBA" id="ARBA00007866"/>
    </source>
</evidence>
<dbReference type="GO" id="GO:0016020">
    <property type="term" value="C:membrane"/>
    <property type="evidence" value="ECO:0007669"/>
    <property type="project" value="UniProtKB-SubCell"/>
</dbReference>
<evidence type="ECO:0000256" key="11">
    <source>
        <dbReference type="ARBA" id="ARBA00022989"/>
    </source>
</evidence>
<dbReference type="SUPFAM" id="SSF46626">
    <property type="entry name" value="Cytochrome c"/>
    <property type="match status" value="1"/>
</dbReference>
<evidence type="ECO:0000313" key="23">
    <source>
        <dbReference type="Proteomes" id="UP000199657"/>
    </source>
</evidence>
<evidence type="ECO:0000256" key="7">
    <source>
        <dbReference type="ARBA" id="ARBA00022692"/>
    </source>
</evidence>
<comment type="function">
    <text evidence="15">Subunits I and II form the functional core of the enzyme complex. Electrons originating in cytochrome c are transferred via heme a and Cu(A) to the binuclear center formed by heme a3 and Cu(B).</text>
</comment>
<keyword evidence="11 19" id="KW-1133">Transmembrane helix</keyword>
<dbReference type="GO" id="GO:0020037">
    <property type="term" value="F:heme binding"/>
    <property type="evidence" value="ECO:0007669"/>
    <property type="project" value="InterPro"/>
</dbReference>
<evidence type="ECO:0000256" key="13">
    <source>
        <dbReference type="ARBA" id="ARBA00023008"/>
    </source>
</evidence>
<evidence type="ECO:0000256" key="5">
    <source>
        <dbReference type="ARBA" id="ARBA00022617"/>
    </source>
</evidence>
<dbReference type="GO" id="GO:0005507">
    <property type="term" value="F:copper ion binding"/>
    <property type="evidence" value="ECO:0007669"/>
    <property type="project" value="InterPro"/>
</dbReference>
<feature type="transmembrane region" description="Helical" evidence="19">
    <location>
        <begin position="38"/>
        <end position="62"/>
    </location>
</feature>
<keyword evidence="13" id="KW-0186">Copper</keyword>
<evidence type="ECO:0000256" key="16">
    <source>
        <dbReference type="ARBA" id="ARBA00031399"/>
    </source>
</evidence>
<keyword evidence="4" id="KW-0813">Transport</keyword>
<organism evidence="22 23">
    <name type="scientific">Aquisalimonas asiatica</name>
    <dbReference type="NCBI Taxonomy" id="406100"/>
    <lineage>
        <taxon>Bacteria</taxon>
        <taxon>Pseudomonadati</taxon>
        <taxon>Pseudomonadota</taxon>
        <taxon>Gammaproteobacteria</taxon>
        <taxon>Chromatiales</taxon>
        <taxon>Ectothiorhodospiraceae</taxon>
        <taxon>Aquisalimonas</taxon>
    </lineage>
</organism>
<evidence type="ECO:0000256" key="18">
    <source>
        <dbReference type="PROSITE-ProRule" id="PRU00433"/>
    </source>
</evidence>
<keyword evidence="12 18" id="KW-0408">Iron</keyword>
<dbReference type="CDD" id="cd13919">
    <property type="entry name" value="CuRO_HCO_II_like_5"/>
    <property type="match status" value="1"/>
</dbReference>
<dbReference type="PRINTS" id="PR01166">
    <property type="entry name" value="CYCOXIDASEII"/>
</dbReference>
<evidence type="ECO:0000256" key="19">
    <source>
        <dbReference type="SAM" id="Phobius"/>
    </source>
</evidence>
<dbReference type="NCBIfam" id="TIGR02866">
    <property type="entry name" value="CoxB"/>
    <property type="match status" value="1"/>
</dbReference>
<evidence type="ECO:0000256" key="3">
    <source>
        <dbReference type="ARBA" id="ARBA00012949"/>
    </source>
</evidence>
<evidence type="ECO:0000256" key="15">
    <source>
        <dbReference type="ARBA" id="ARBA00024688"/>
    </source>
</evidence>
<dbReference type="Gene3D" id="1.10.287.90">
    <property type="match status" value="1"/>
</dbReference>
<evidence type="ECO:0000313" key="22">
    <source>
        <dbReference type="EMBL" id="SEO90413.1"/>
    </source>
</evidence>
<evidence type="ECO:0000256" key="6">
    <source>
        <dbReference type="ARBA" id="ARBA00022660"/>
    </source>
</evidence>
<keyword evidence="14 19" id="KW-0472">Membrane</keyword>
<sequence>MGVVIVLIVVVVASVVFHLVSPWGLTELASNWYSMDVMLHLSFAVTGVVFVAVMAFMIYALVKYRHRQGQRAAYTPDNRRLEWWLLGLTTVGIVALLAPGLAVYNNFVNPPDDAMAVEAFGEQWRFHYRYPGEDGEFGRTDIRLISSDNPLGLDPDDPASRDDIVIADGALRLPVDRPVQMHLRSQDVIHGFFVPQFRAKMDMVPGMVTHFWFTPTRTGEFEVLCTQHCGIAHYRMRDDVIVMEQDDFDAWLAERRTFGDQMAALEEREEDEDVRWGRELADSEGCMACHTADGSRSVGPTWLNLYGSEVTLDDGSTVTADDAYLRRSITDPRAQLTQGYPPAMPAYDFEDDELDALVAYIRSLRDDDAPPPENGTGD</sequence>
<keyword evidence="6" id="KW-0679">Respiratory chain</keyword>
<dbReference type="GO" id="GO:0004129">
    <property type="term" value="F:cytochrome-c oxidase activity"/>
    <property type="evidence" value="ECO:0007669"/>
    <property type="project" value="UniProtKB-EC"/>
</dbReference>
<dbReference type="Pfam" id="PF00116">
    <property type="entry name" value="COX2"/>
    <property type="match status" value="1"/>
</dbReference>
<comment type="similarity">
    <text evidence="2">Belongs to the cytochrome c oxidase subunit 2 family.</text>
</comment>
<dbReference type="Pfam" id="PF00034">
    <property type="entry name" value="Cytochrom_C"/>
    <property type="match status" value="1"/>
</dbReference>
<evidence type="ECO:0000256" key="8">
    <source>
        <dbReference type="ARBA" id="ARBA00022723"/>
    </source>
</evidence>
<dbReference type="InterPro" id="IPR009056">
    <property type="entry name" value="Cyt_c-like_dom"/>
</dbReference>
<gene>
    <name evidence="22" type="ORF">SAMN04488052_104195</name>
</gene>
<dbReference type="OrthoDB" id="9781261at2"/>
<comment type="subcellular location">
    <subcellularLocation>
        <location evidence="1">Membrane</location>
        <topology evidence="1">Multi-pass membrane protein</topology>
    </subcellularLocation>
</comment>
<dbReference type="InterPro" id="IPR002429">
    <property type="entry name" value="CcO_II-like_C"/>
</dbReference>
<dbReference type="InterPro" id="IPR014222">
    <property type="entry name" value="Cyt_c_oxidase_su2"/>
</dbReference>
<evidence type="ECO:0000256" key="1">
    <source>
        <dbReference type="ARBA" id="ARBA00004141"/>
    </source>
</evidence>
<dbReference type="Gene3D" id="1.10.760.10">
    <property type="entry name" value="Cytochrome c-like domain"/>
    <property type="match status" value="1"/>
</dbReference>
<keyword evidence="5 18" id="KW-0349">Heme</keyword>
<dbReference type="PROSITE" id="PS00078">
    <property type="entry name" value="COX2"/>
    <property type="match status" value="1"/>
</dbReference>
<dbReference type="PROSITE" id="PS51007">
    <property type="entry name" value="CYTC"/>
    <property type="match status" value="1"/>
</dbReference>
<comment type="catalytic activity">
    <reaction evidence="17">
        <text>4 Fe(II)-[cytochrome c] + O2 + 8 H(+)(in) = 4 Fe(III)-[cytochrome c] + 2 H2O + 4 H(+)(out)</text>
        <dbReference type="Rhea" id="RHEA:11436"/>
        <dbReference type="Rhea" id="RHEA-COMP:10350"/>
        <dbReference type="Rhea" id="RHEA-COMP:14399"/>
        <dbReference type="ChEBI" id="CHEBI:15377"/>
        <dbReference type="ChEBI" id="CHEBI:15378"/>
        <dbReference type="ChEBI" id="CHEBI:15379"/>
        <dbReference type="ChEBI" id="CHEBI:29033"/>
        <dbReference type="ChEBI" id="CHEBI:29034"/>
        <dbReference type="EC" id="7.1.1.9"/>
    </reaction>
</comment>
<dbReference type="InterPro" id="IPR001505">
    <property type="entry name" value="Copper_CuA"/>
</dbReference>
<dbReference type="EC" id="7.1.1.9" evidence="3"/>
<evidence type="ECO:0000259" key="20">
    <source>
        <dbReference type="PROSITE" id="PS50857"/>
    </source>
</evidence>
<evidence type="ECO:0000256" key="14">
    <source>
        <dbReference type="ARBA" id="ARBA00023136"/>
    </source>
</evidence>
<dbReference type="Gene3D" id="2.60.40.420">
    <property type="entry name" value="Cupredoxins - blue copper proteins"/>
    <property type="match status" value="1"/>
</dbReference>
<dbReference type="SUPFAM" id="SSF49503">
    <property type="entry name" value="Cupredoxins"/>
    <property type="match status" value="1"/>
</dbReference>
<reference evidence="22 23" key="1">
    <citation type="submission" date="2016-10" db="EMBL/GenBank/DDBJ databases">
        <authorList>
            <person name="de Groot N.N."/>
        </authorList>
    </citation>
    <scope>NUCLEOTIDE SEQUENCE [LARGE SCALE GENOMIC DNA]</scope>
    <source>
        <strain evidence="22 23">CGMCC 1.6291</strain>
    </source>
</reference>
<dbReference type="Proteomes" id="UP000199657">
    <property type="component" value="Unassembled WGS sequence"/>
</dbReference>
<dbReference type="InterPro" id="IPR036909">
    <property type="entry name" value="Cyt_c-like_dom_sf"/>
</dbReference>
<evidence type="ECO:0000256" key="12">
    <source>
        <dbReference type="ARBA" id="ARBA00023004"/>
    </source>
</evidence>
<dbReference type="GO" id="GO:0016491">
    <property type="term" value="F:oxidoreductase activity"/>
    <property type="evidence" value="ECO:0007669"/>
    <property type="project" value="InterPro"/>
</dbReference>
<evidence type="ECO:0000256" key="17">
    <source>
        <dbReference type="ARBA" id="ARBA00047816"/>
    </source>
</evidence>
<proteinExistence type="inferred from homology"/>
<dbReference type="RefSeq" id="WP_091643492.1">
    <property type="nucleotide sequence ID" value="NZ_FOEG01000004.1"/>
</dbReference>
<feature type="domain" description="Cytochrome c" evidence="21">
    <location>
        <begin position="272"/>
        <end position="365"/>
    </location>
</feature>
<feature type="domain" description="Cytochrome oxidase subunit II copper A binding" evidence="20">
    <location>
        <begin position="112"/>
        <end position="254"/>
    </location>
</feature>
<dbReference type="EMBL" id="FOEG01000004">
    <property type="protein sequence ID" value="SEO90413.1"/>
    <property type="molecule type" value="Genomic_DNA"/>
</dbReference>